<gene>
    <name evidence="3" type="ORF">CLV45_1073</name>
</gene>
<proteinExistence type="predicted"/>
<feature type="chain" id="PRO_5014676782" evidence="1">
    <location>
        <begin position="23"/>
        <end position="361"/>
    </location>
</feature>
<comment type="caution">
    <text evidence="3">The sequence shown here is derived from an EMBL/GenBank/DDBJ whole genome shotgun (WGS) entry which is preliminary data.</text>
</comment>
<evidence type="ECO:0000259" key="2">
    <source>
        <dbReference type="Pfam" id="PF14292"/>
    </source>
</evidence>
<dbReference type="PROSITE" id="PS51257">
    <property type="entry name" value="PROKAR_LIPOPROTEIN"/>
    <property type="match status" value="1"/>
</dbReference>
<dbReference type="CDD" id="cd12956">
    <property type="entry name" value="CBM_SusE-F_like"/>
    <property type="match status" value="1"/>
</dbReference>
<name>A0A2M9BNZ1_9BACT</name>
<evidence type="ECO:0000256" key="1">
    <source>
        <dbReference type="SAM" id="SignalP"/>
    </source>
</evidence>
<keyword evidence="1" id="KW-0732">Signal</keyword>
<feature type="signal peptide" evidence="1">
    <location>
        <begin position="1"/>
        <end position="22"/>
    </location>
</feature>
<dbReference type="InterPro" id="IPR025970">
    <property type="entry name" value="SusE"/>
</dbReference>
<evidence type="ECO:0000313" key="4">
    <source>
        <dbReference type="Proteomes" id="UP000228535"/>
    </source>
</evidence>
<organism evidence="3 4">
    <name type="scientific">Hymenobacter chitinivorans DSM 11115</name>
    <dbReference type="NCBI Taxonomy" id="1121954"/>
    <lineage>
        <taxon>Bacteria</taxon>
        <taxon>Pseudomonadati</taxon>
        <taxon>Bacteroidota</taxon>
        <taxon>Cytophagia</taxon>
        <taxon>Cytophagales</taxon>
        <taxon>Hymenobacteraceae</taxon>
        <taxon>Hymenobacter</taxon>
    </lineage>
</organism>
<evidence type="ECO:0000313" key="3">
    <source>
        <dbReference type="EMBL" id="PJJ59652.1"/>
    </source>
</evidence>
<dbReference type="OrthoDB" id="975117at2"/>
<keyword evidence="4" id="KW-1185">Reference proteome</keyword>
<protein>
    <submittedName>
        <fullName evidence="3">SusE-like outer membrane protein</fullName>
    </submittedName>
</protein>
<dbReference type="RefSeq" id="WP_100335356.1">
    <property type="nucleotide sequence ID" value="NZ_PGFA01000001.1"/>
</dbReference>
<dbReference type="Pfam" id="PF14292">
    <property type="entry name" value="SusE"/>
    <property type="match status" value="1"/>
</dbReference>
<accession>A0A2M9BNZ1</accession>
<dbReference type="Proteomes" id="UP000228535">
    <property type="component" value="Unassembled WGS sequence"/>
</dbReference>
<reference evidence="3 4" key="1">
    <citation type="submission" date="2017-11" db="EMBL/GenBank/DDBJ databases">
        <title>Genomic Encyclopedia of Archaeal and Bacterial Type Strains, Phase II (KMG-II): From Individual Species to Whole Genera.</title>
        <authorList>
            <person name="Goeker M."/>
        </authorList>
    </citation>
    <scope>NUCLEOTIDE SEQUENCE [LARGE SCALE GENOMIC DNA]</scope>
    <source>
        <strain evidence="3 4">DSM 11115</strain>
    </source>
</reference>
<sequence>MKNKFSLLAAAAFSLLALGSCEKDEDQLVATISPAPTLTASTANAGVLASPDATKDAVTYTWTPVTFAFSDGSKNTVPVTYTLEFAKTGTNFATIGTVPAGENTSSITVKVADLNTALVKAGLTPTVSGTADVRLRATYAGNQTEMLSPASKITATAYSRDLFVFGTSIGALGTGSPYVREIAGKPAQYEGYIWVPAASNTFKLSNTNTASGTIFGNAGGNNTISSTGTTTEFTLAGPKMYRVQINLSAGTFKADVTEWGIVGAATTNNGDGWSKSVPMTYDTKDKVWKLTGVTLPGEAGGNLEFKFRANDAWDINFGGVDGKSGELSYGGSNLKTSGSGKYDVTLNLNDPEKYTYSIAKK</sequence>
<dbReference type="Gene3D" id="2.60.40.3620">
    <property type="match status" value="1"/>
</dbReference>
<dbReference type="AlphaFoldDB" id="A0A2M9BNZ1"/>
<feature type="domain" description="SusE outer membrane protein" evidence="2">
    <location>
        <begin position="23"/>
        <end position="135"/>
    </location>
</feature>
<dbReference type="EMBL" id="PGFA01000001">
    <property type="protein sequence ID" value="PJJ59652.1"/>
    <property type="molecule type" value="Genomic_DNA"/>
</dbReference>